<dbReference type="InterPro" id="IPR036397">
    <property type="entry name" value="RNaseH_sf"/>
</dbReference>
<dbReference type="InterPro" id="IPR050066">
    <property type="entry name" value="UvrABC_protein_C"/>
</dbReference>
<dbReference type="NCBIfam" id="NF005905">
    <property type="entry name" value="PRK07883.1-3"/>
    <property type="match status" value="1"/>
</dbReference>
<dbReference type="GO" id="GO:0004527">
    <property type="term" value="F:exonuclease activity"/>
    <property type="evidence" value="ECO:0007669"/>
    <property type="project" value="UniProtKB-KW"/>
</dbReference>
<accession>A0ABV8I6E0</accession>
<dbReference type="InterPro" id="IPR012337">
    <property type="entry name" value="RNaseH-like_sf"/>
</dbReference>
<dbReference type="SMART" id="SM00465">
    <property type="entry name" value="GIYc"/>
    <property type="match status" value="1"/>
</dbReference>
<dbReference type="InterPro" id="IPR047296">
    <property type="entry name" value="GIY-YIG_UvrC_Cho"/>
</dbReference>
<dbReference type="Pfam" id="PF00929">
    <property type="entry name" value="RNase_T"/>
    <property type="match status" value="1"/>
</dbReference>
<reference evidence="4" key="1">
    <citation type="journal article" date="2019" name="Int. J. Syst. Evol. Microbiol.">
        <title>The Global Catalogue of Microorganisms (GCM) 10K type strain sequencing project: providing services to taxonomists for standard genome sequencing and annotation.</title>
        <authorList>
            <consortium name="The Broad Institute Genomics Platform"/>
            <consortium name="The Broad Institute Genome Sequencing Center for Infectious Disease"/>
            <person name="Wu L."/>
            <person name="Ma J."/>
        </authorList>
    </citation>
    <scope>NUCLEOTIDE SEQUENCE [LARGE SCALE GENOMIC DNA]</scope>
    <source>
        <strain evidence="4">TBRC 4489</strain>
    </source>
</reference>
<keyword evidence="3" id="KW-0269">Exonuclease</keyword>
<feature type="region of interest" description="Disordered" evidence="1">
    <location>
        <begin position="542"/>
        <end position="617"/>
    </location>
</feature>
<evidence type="ECO:0000313" key="4">
    <source>
        <dbReference type="Proteomes" id="UP001595850"/>
    </source>
</evidence>
<keyword evidence="3" id="KW-0378">Hydrolase</keyword>
<dbReference type="Gene3D" id="3.30.420.10">
    <property type="entry name" value="Ribonuclease H-like superfamily/Ribonuclease H"/>
    <property type="match status" value="1"/>
</dbReference>
<name>A0ABV8I6E0_9ACTN</name>
<dbReference type="InterPro" id="IPR006054">
    <property type="entry name" value="DnaQ"/>
</dbReference>
<dbReference type="RefSeq" id="WP_377288323.1">
    <property type="nucleotide sequence ID" value="NZ_JBHSBM010000017.1"/>
</dbReference>
<dbReference type="InterPro" id="IPR013520">
    <property type="entry name" value="Ribonucl_H"/>
</dbReference>
<feature type="compositionally biased region" description="Basic and acidic residues" evidence="1">
    <location>
        <begin position="590"/>
        <end position="606"/>
    </location>
</feature>
<dbReference type="PANTHER" id="PTHR30562:SF1">
    <property type="entry name" value="UVRABC SYSTEM PROTEIN C"/>
    <property type="match status" value="1"/>
</dbReference>
<keyword evidence="3" id="KW-0540">Nuclease</keyword>
<dbReference type="SUPFAM" id="SSF82771">
    <property type="entry name" value="GIY-YIG endonuclease"/>
    <property type="match status" value="1"/>
</dbReference>
<gene>
    <name evidence="3" type="ORF">ACFOWE_15750</name>
</gene>
<dbReference type="EMBL" id="JBHSBM010000017">
    <property type="protein sequence ID" value="MFC4059759.1"/>
    <property type="molecule type" value="Genomic_DNA"/>
</dbReference>
<dbReference type="PANTHER" id="PTHR30562">
    <property type="entry name" value="UVRC/OXIDOREDUCTASE"/>
    <property type="match status" value="1"/>
</dbReference>
<dbReference type="InterPro" id="IPR035901">
    <property type="entry name" value="GIY-YIG_endonuc_sf"/>
</dbReference>
<feature type="compositionally biased region" description="Basic residues" evidence="1">
    <location>
        <begin position="607"/>
        <end position="617"/>
    </location>
</feature>
<proteinExistence type="predicted"/>
<dbReference type="PROSITE" id="PS50164">
    <property type="entry name" value="GIY_YIG"/>
    <property type="match status" value="1"/>
</dbReference>
<evidence type="ECO:0000259" key="2">
    <source>
        <dbReference type="PROSITE" id="PS50164"/>
    </source>
</evidence>
<dbReference type="NCBIfam" id="TIGR00573">
    <property type="entry name" value="dnaq"/>
    <property type="match status" value="1"/>
</dbReference>
<keyword evidence="4" id="KW-1185">Reference proteome</keyword>
<dbReference type="CDD" id="cd10434">
    <property type="entry name" value="GIY-YIG_UvrC_Cho"/>
    <property type="match status" value="1"/>
</dbReference>
<dbReference type="SUPFAM" id="SSF53098">
    <property type="entry name" value="Ribonuclease H-like"/>
    <property type="match status" value="1"/>
</dbReference>
<evidence type="ECO:0000256" key="1">
    <source>
        <dbReference type="SAM" id="MobiDB-lite"/>
    </source>
</evidence>
<dbReference type="NCBIfam" id="NF005907">
    <property type="entry name" value="PRK07883.1-5"/>
    <property type="match status" value="1"/>
</dbReference>
<evidence type="ECO:0000313" key="3">
    <source>
        <dbReference type="EMBL" id="MFC4059759.1"/>
    </source>
</evidence>
<dbReference type="Gene3D" id="3.40.1440.10">
    <property type="entry name" value="GIY-YIG endonuclease"/>
    <property type="match status" value="1"/>
</dbReference>
<dbReference type="CDD" id="cd06127">
    <property type="entry name" value="DEDDh"/>
    <property type="match status" value="1"/>
</dbReference>
<comment type="caution">
    <text evidence="3">The sequence shown here is derived from an EMBL/GenBank/DDBJ whole genome shotgun (WGS) entry which is preliminary data.</text>
</comment>
<sequence>MVVGVEHAVQGTLDELGTPLSQITFVVFDLETTGVSAGEHAITEIGAVKVRGGEVLGEFATLVDPGTPIPPFISVLTGITDAMVAQAPRIGSVLPAFLEFSAGATLVAHNAGFDVGFVKAACAAHGHPPPAHPVLDTVTLARKLLTRDEAPNCKLATLARLFSSTEPCHRALSDARATVDVLHALIERAGSFGVHTLEELRGFTRAPTPAQRRNRHLAEAIPSAPGVYVFEDERGDPLYVGKSVNLRTRVRGYFTASETRPRIREMVGIAARVRPIVCATPLEAEVRELRLIGEAKPRYNRRSRFPEKVVWLKLTDELFPRLSIVREVKDDGAAYLGPFSGSRTADDARAALHEAVPLRRCTERITARTGRPACALAGIGRCGAPCEGRQSPEEYGRHVAAARRAMEVDATPVFAALEARMARLAAEQRYEEAAADRDRLAAYLRASARMQRLRALTSIPQLVAAAPAAGGGWEMHVIRYGRLVSAGVMPAGAHPAPFVAALTATAETVVPGPGPTPAAGAEETECVLRWLEGPGVRLVELDEGTEGTRDAEGTGGTGDTRDTAGAGGTGIGGDGAGRGWSMPVTGSARLLERIERARRATDAAERPHRRREGRPLR</sequence>
<dbReference type="Pfam" id="PF01541">
    <property type="entry name" value="GIY-YIG"/>
    <property type="match status" value="1"/>
</dbReference>
<feature type="domain" description="GIY-YIG" evidence="2">
    <location>
        <begin position="223"/>
        <end position="301"/>
    </location>
</feature>
<dbReference type="InterPro" id="IPR000305">
    <property type="entry name" value="GIY-YIG_endonuc"/>
</dbReference>
<organism evidence="3 4">
    <name type="scientific">Planomonospora corallina</name>
    <dbReference type="NCBI Taxonomy" id="1806052"/>
    <lineage>
        <taxon>Bacteria</taxon>
        <taxon>Bacillati</taxon>
        <taxon>Actinomycetota</taxon>
        <taxon>Actinomycetes</taxon>
        <taxon>Streptosporangiales</taxon>
        <taxon>Streptosporangiaceae</taxon>
        <taxon>Planomonospora</taxon>
    </lineage>
</organism>
<dbReference type="Proteomes" id="UP001595850">
    <property type="component" value="Unassembled WGS sequence"/>
</dbReference>
<feature type="compositionally biased region" description="Gly residues" evidence="1">
    <location>
        <begin position="565"/>
        <end position="578"/>
    </location>
</feature>
<protein>
    <submittedName>
        <fullName evidence="3">DEDD exonuclease domain-containing protein</fullName>
    </submittedName>
</protein>
<dbReference type="SMART" id="SM00479">
    <property type="entry name" value="EXOIII"/>
    <property type="match status" value="1"/>
</dbReference>